<accession>A0A915A4B1</accession>
<reference evidence="2 3" key="1">
    <citation type="submission" date="2022-11" db="UniProtKB">
        <authorList>
            <consortium name="WormBaseParasite"/>
        </authorList>
    </citation>
    <scope>IDENTIFICATION</scope>
</reference>
<evidence type="ECO:0000313" key="2">
    <source>
        <dbReference type="WBParaSite" id="PgE217_g001_t01"/>
    </source>
</evidence>
<dbReference type="Proteomes" id="UP000887569">
    <property type="component" value="Unplaced"/>
</dbReference>
<proteinExistence type="predicted"/>
<dbReference type="WBParaSite" id="PgE217_g001_t03">
    <property type="protein sequence ID" value="PgE217_g001_t03"/>
    <property type="gene ID" value="PgE217_g001"/>
</dbReference>
<keyword evidence="1" id="KW-1185">Reference proteome</keyword>
<organism evidence="1 2">
    <name type="scientific">Parascaris univalens</name>
    <name type="common">Nematode worm</name>
    <dbReference type="NCBI Taxonomy" id="6257"/>
    <lineage>
        <taxon>Eukaryota</taxon>
        <taxon>Metazoa</taxon>
        <taxon>Ecdysozoa</taxon>
        <taxon>Nematoda</taxon>
        <taxon>Chromadorea</taxon>
        <taxon>Rhabditida</taxon>
        <taxon>Spirurina</taxon>
        <taxon>Ascaridomorpha</taxon>
        <taxon>Ascaridoidea</taxon>
        <taxon>Ascarididae</taxon>
        <taxon>Parascaris</taxon>
    </lineage>
</organism>
<sequence length="102" mass="12835">MGTLHLPFDVCGFSMYAAKNECILFFQRTHRRFPIIVFWPIKYSRQSRNWKPKLENLRTLRTKVKRESWPGRRVLQESSKQKWMVNKRRWKHRYRNRRKKRK</sequence>
<evidence type="ECO:0000313" key="3">
    <source>
        <dbReference type="WBParaSite" id="PgE217_g001_t02"/>
    </source>
</evidence>
<name>A0A915A4B1_PARUN</name>
<protein>
    <submittedName>
        <fullName evidence="2 3">Uncharacterized protein</fullName>
    </submittedName>
</protein>
<dbReference type="WBParaSite" id="PgE217_g001_t02">
    <property type="protein sequence ID" value="PgE217_g001_t02"/>
    <property type="gene ID" value="PgE217_g001"/>
</dbReference>
<evidence type="ECO:0000313" key="1">
    <source>
        <dbReference type="Proteomes" id="UP000887569"/>
    </source>
</evidence>
<dbReference type="AlphaFoldDB" id="A0A915A4B1"/>
<dbReference type="WBParaSite" id="PgE217_g001_t01">
    <property type="protein sequence ID" value="PgE217_g001_t01"/>
    <property type="gene ID" value="PgE217_g001"/>
</dbReference>